<accession>A0A2Z4LVN1</accession>
<protein>
    <submittedName>
        <fullName evidence="3">Uncharacterized protein</fullName>
    </submittedName>
</protein>
<dbReference type="EMBL" id="CP030104">
    <property type="protein sequence ID" value="AWX45760.1"/>
    <property type="molecule type" value="Genomic_DNA"/>
</dbReference>
<dbReference type="Proteomes" id="UP000248536">
    <property type="component" value="Chromosome"/>
</dbReference>
<dbReference type="AlphaFoldDB" id="A0A2Z4LVN1"/>
<dbReference type="Gene3D" id="3.40.50.150">
    <property type="entry name" value="Vaccinia Virus protein VP39"/>
    <property type="match status" value="1"/>
</dbReference>
<dbReference type="InterPro" id="IPR029063">
    <property type="entry name" value="SAM-dependent_MTases_sf"/>
</dbReference>
<feature type="domain" description="THUMP-like" evidence="1">
    <location>
        <begin position="300"/>
        <end position="367"/>
    </location>
</feature>
<proteinExistence type="predicted"/>
<dbReference type="RefSeq" id="WP_313789980.1">
    <property type="nucleotide sequence ID" value="NZ_CP030104.1"/>
</dbReference>
<gene>
    <name evidence="3" type="ORF">HME9304_02790</name>
</gene>
<reference evidence="3 4" key="1">
    <citation type="submission" date="2018-06" db="EMBL/GenBank/DDBJ databases">
        <title>Spongiibacterium sp. HME9304 Genome sequencing and assembly.</title>
        <authorList>
            <person name="Kang H."/>
            <person name="Kim H."/>
            <person name="Joh K."/>
        </authorList>
    </citation>
    <scope>NUCLEOTIDE SEQUENCE [LARGE SCALE GENOMIC DNA]</scope>
    <source>
        <strain evidence="3 4">HME9304</strain>
    </source>
</reference>
<keyword evidence="4" id="KW-1185">Reference proteome</keyword>
<feature type="domain" description="PG-1098 ferredoxin-like" evidence="2">
    <location>
        <begin position="257"/>
        <end position="296"/>
    </location>
</feature>
<name>A0A2Z4LVN1_9FLAO</name>
<dbReference type="InterPro" id="IPR041497">
    <property type="entry name" value="Thump-like"/>
</dbReference>
<dbReference type="SUPFAM" id="SSF53335">
    <property type="entry name" value="S-adenosyl-L-methionine-dependent methyltransferases"/>
    <property type="match status" value="1"/>
</dbReference>
<evidence type="ECO:0000259" key="2">
    <source>
        <dbReference type="Pfam" id="PF22013"/>
    </source>
</evidence>
<dbReference type="Pfam" id="PF18096">
    <property type="entry name" value="Thump_like"/>
    <property type="match status" value="1"/>
</dbReference>
<organism evidence="3 4">
    <name type="scientific">Flagellimonas maritima</name>
    <dbReference type="NCBI Taxonomy" id="1383885"/>
    <lineage>
        <taxon>Bacteria</taxon>
        <taxon>Pseudomonadati</taxon>
        <taxon>Bacteroidota</taxon>
        <taxon>Flavobacteriia</taxon>
        <taxon>Flavobacteriales</taxon>
        <taxon>Flavobacteriaceae</taxon>
        <taxon>Flagellimonas</taxon>
    </lineage>
</organism>
<dbReference type="InterPro" id="IPR054168">
    <property type="entry name" value="PG_1098_Fer"/>
</dbReference>
<dbReference type="Pfam" id="PF22013">
    <property type="entry name" value="PG_1098_Fer"/>
    <property type="match status" value="1"/>
</dbReference>
<dbReference type="KEGG" id="spon:HME9304_02790"/>
<evidence type="ECO:0000313" key="4">
    <source>
        <dbReference type="Proteomes" id="UP000248536"/>
    </source>
</evidence>
<evidence type="ECO:0000313" key="3">
    <source>
        <dbReference type="EMBL" id="AWX45760.1"/>
    </source>
</evidence>
<evidence type="ECO:0000259" key="1">
    <source>
        <dbReference type="Pfam" id="PF18096"/>
    </source>
</evidence>
<sequence>MSVLLKKPIFEGISQKELAQQLEAKKKCENKLPTWFNTTKIYYPNKLNIEQTSSELTAQYKSTLINGKTLMDITGGFGVDSYYFSRRMEAVVHCEINPELSKIAAHNFWVLEQKNIDCFIEDGIEYLKLTNQKFDWIYIDPSRRDEKFGKVFLLKDCLPNLPKHLSMIFEKTKNVLIKTSPLLDISKGIKELNYVKEVHVIAIDNDVKELLFVLEFGFKGEITIKTINFVKGIENKFDFQLNEENHIICSFGQPERYLYEPNSAILKSGGFKSVGKVYGLKKLHLNSHLYTCKSLIAYPGRRFEILKTLAYNKKSIQSLSLKKANITVRNFPLSVAELRKKHQIKDGGDDYLFFTTIGKEKLTILKCKKINSDNPI</sequence>
<dbReference type="Gene3D" id="1.10.10.1110">
    <property type="entry name" value="Methyltransferase PG1098, N-terminal domain"/>
    <property type="match status" value="1"/>
</dbReference>